<evidence type="ECO:0000256" key="4">
    <source>
        <dbReference type="ARBA" id="ARBA00022989"/>
    </source>
</evidence>
<evidence type="ECO:0008006" key="9">
    <source>
        <dbReference type="Google" id="ProtNLM"/>
    </source>
</evidence>
<dbReference type="AlphaFoldDB" id="A0A5N6ITE7"/>
<dbReference type="GO" id="GO:0022857">
    <property type="term" value="F:transmembrane transporter activity"/>
    <property type="evidence" value="ECO:0007669"/>
    <property type="project" value="UniProtKB-ARBA"/>
</dbReference>
<evidence type="ECO:0000256" key="1">
    <source>
        <dbReference type="ARBA" id="ARBA00004141"/>
    </source>
</evidence>
<proteinExistence type="predicted"/>
<sequence>MFNITYTVPQRILATCGHNRLPRRHFDLGPVIGYAANIFSVIWLIISGIFFCFPNTVPTTLGSMNYNAVVITGLFGLVLVLWIERRHN</sequence>
<evidence type="ECO:0000256" key="5">
    <source>
        <dbReference type="ARBA" id="ARBA00023136"/>
    </source>
</evidence>
<comment type="subcellular location">
    <subcellularLocation>
        <location evidence="1">Membrane</location>
        <topology evidence="1">Multi-pass membrane protein</topology>
    </subcellularLocation>
</comment>
<feature type="transmembrane region" description="Helical" evidence="6">
    <location>
        <begin position="65"/>
        <end position="83"/>
    </location>
</feature>
<dbReference type="GO" id="GO:0016020">
    <property type="term" value="C:membrane"/>
    <property type="evidence" value="ECO:0007669"/>
    <property type="project" value="UniProtKB-SubCell"/>
</dbReference>
<keyword evidence="3 6" id="KW-0812">Transmembrane</keyword>
<keyword evidence="2" id="KW-0813">Transport</keyword>
<dbReference type="PANTHER" id="PTHR45649">
    <property type="entry name" value="AMINO-ACID PERMEASE BAT1"/>
    <property type="match status" value="1"/>
</dbReference>
<keyword evidence="5 6" id="KW-0472">Membrane</keyword>
<protein>
    <recommendedName>
        <fullName evidence="9">Amino acid/polyamine transporter I</fullName>
    </recommendedName>
</protein>
<accession>A0A5N6ITE7</accession>
<evidence type="ECO:0000256" key="6">
    <source>
        <dbReference type="SAM" id="Phobius"/>
    </source>
</evidence>
<dbReference type="PANTHER" id="PTHR45649:SF11">
    <property type="entry name" value="TRANSPORTER, PUTATIVE (EUROFUNG)-RELATED"/>
    <property type="match status" value="1"/>
</dbReference>
<keyword evidence="8" id="KW-1185">Reference proteome</keyword>
<reference evidence="7 8" key="1">
    <citation type="submission" date="2019-04" db="EMBL/GenBank/DDBJ databases">
        <title>Fungal friends and foes A comparative genomics study of 23 Aspergillus species from section Flavi.</title>
        <authorList>
            <consortium name="DOE Joint Genome Institute"/>
            <person name="Kjaerbolling I."/>
            <person name="Vesth T.C."/>
            <person name="Frisvad J.C."/>
            <person name="Nybo J.L."/>
            <person name="Theobald S."/>
            <person name="Kildgaard S."/>
            <person name="Petersen T.I."/>
            <person name="Kuo A."/>
            <person name="Sato A."/>
            <person name="Lyhne E.K."/>
            <person name="Kogle M.E."/>
            <person name="Wiebenga A."/>
            <person name="Kun R.S."/>
            <person name="Lubbers R.J."/>
            <person name="Makela M.R."/>
            <person name="Barry K."/>
            <person name="Chovatia M."/>
            <person name="Clum A."/>
            <person name="Daum C."/>
            <person name="Haridas S."/>
            <person name="He G."/>
            <person name="LaButti K."/>
            <person name="Lipzen A."/>
            <person name="Mondo S."/>
            <person name="Pangilinan J."/>
            <person name="Riley R."/>
            <person name="Salamov A."/>
            <person name="Simmons B.A."/>
            <person name="Magnuson J.K."/>
            <person name="Henrissat B."/>
            <person name="Mortensen U.H."/>
            <person name="Larsen T.O."/>
            <person name="De vries R.P."/>
            <person name="Grigoriev I.V."/>
            <person name="Machida M."/>
            <person name="Baker S.E."/>
            <person name="Andersen M.R."/>
        </authorList>
    </citation>
    <scope>NUCLEOTIDE SEQUENCE [LARGE SCALE GENOMIC DNA]</scope>
    <source>
        <strain evidence="7 8">CBS 117635</strain>
    </source>
</reference>
<feature type="transmembrane region" description="Helical" evidence="6">
    <location>
        <begin position="31"/>
        <end position="53"/>
    </location>
</feature>
<dbReference type="Proteomes" id="UP000326289">
    <property type="component" value="Unassembled WGS sequence"/>
</dbReference>
<dbReference type="EMBL" id="ML732838">
    <property type="protein sequence ID" value="KAB8269942.1"/>
    <property type="molecule type" value="Genomic_DNA"/>
</dbReference>
<gene>
    <name evidence="7" type="ORF">BDV30DRAFT_177453</name>
</gene>
<evidence type="ECO:0000256" key="2">
    <source>
        <dbReference type="ARBA" id="ARBA00022448"/>
    </source>
</evidence>
<organism evidence="7 8">
    <name type="scientific">Aspergillus minisclerotigenes</name>
    <dbReference type="NCBI Taxonomy" id="656917"/>
    <lineage>
        <taxon>Eukaryota</taxon>
        <taxon>Fungi</taxon>
        <taxon>Dikarya</taxon>
        <taxon>Ascomycota</taxon>
        <taxon>Pezizomycotina</taxon>
        <taxon>Eurotiomycetes</taxon>
        <taxon>Eurotiomycetidae</taxon>
        <taxon>Eurotiales</taxon>
        <taxon>Aspergillaceae</taxon>
        <taxon>Aspergillus</taxon>
        <taxon>Aspergillus subgen. Circumdati</taxon>
    </lineage>
</organism>
<keyword evidence="4 6" id="KW-1133">Transmembrane helix</keyword>
<evidence type="ECO:0000256" key="3">
    <source>
        <dbReference type="ARBA" id="ARBA00022692"/>
    </source>
</evidence>
<evidence type="ECO:0000313" key="8">
    <source>
        <dbReference type="Proteomes" id="UP000326289"/>
    </source>
</evidence>
<evidence type="ECO:0000313" key="7">
    <source>
        <dbReference type="EMBL" id="KAB8269942.1"/>
    </source>
</evidence>
<name>A0A5N6ITE7_9EURO</name>